<evidence type="ECO:0000256" key="4">
    <source>
        <dbReference type="ARBA" id="ARBA00023186"/>
    </source>
</evidence>
<dbReference type="InterPro" id="IPR015946">
    <property type="entry name" value="KH_dom-like_a/b"/>
</dbReference>
<keyword evidence="3 6" id="KW-0133">Cell shape</keyword>
<comment type="caution">
    <text evidence="6">Lacks conserved residue(s) required for the propagation of feature annotation.</text>
</comment>
<dbReference type="InterPro" id="IPR039247">
    <property type="entry name" value="KhpB"/>
</dbReference>
<comment type="caution">
    <text evidence="9">The sequence shown here is derived from an EMBL/GenBank/DDBJ whole genome shotgun (WGS) entry which is preliminary data.</text>
</comment>
<dbReference type="InterPro" id="IPR034079">
    <property type="entry name" value="R3H_KhpB"/>
</dbReference>
<keyword evidence="1 6" id="KW-0963">Cytoplasm</keyword>
<reference evidence="9" key="1">
    <citation type="submission" date="2020-08" db="EMBL/GenBank/DDBJ databases">
        <title>Genome public.</title>
        <authorList>
            <person name="Liu C."/>
            <person name="Sun Q."/>
        </authorList>
    </citation>
    <scope>NUCLEOTIDE SEQUENCE</scope>
    <source>
        <strain evidence="9">NSJ-54</strain>
    </source>
</reference>
<dbReference type="Gene3D" id="3.30.300.20">
    <property type="match status" value="1"/>
</dbReference>
<evidence type="ECO:0000256" key="3">
    <source>
        <dbReference type="ARBA" id="ARBA00022960"/>
    </source>
</evidence>
<dbReference type="Gene3D" id="3.30.1370.50">
    <property type="entry name" value="R3H-like domain"/>
    <property type="match status" value="1"/>
</dbReference>
<evidence type="ECO:0000313" key="10">
    <source>
        <dbReference type="Proteomes" id="UP000660861"/>
    </source>
</evidence>
<evidence type="ECO:0000256" key="2">
    <source>
        <dbReference type="ARBA" id="ARBA00022884"/>
    </source>
</evidence>
<dbReference type="NCBIfam" id="NF041568">
    <property type="entry name" value="Jag_EloR"/>
    <property type="match status" value="1"/>
</dbReference>
<evidence type="ECO:0000256" key="6">
    <source>
        <dbReference type="HAMAP-Rule" id="MF_00867"/>
    </source>
</evidence>
<feature type="compositionally biased region" description="Polar residues" evidence="7">
    <location>
        <begin position="187"/>
        <end position="196"/>
    </location>
</feature>
<keyword evidence="2 6" id="KW-0694">RNA-binding</keyword>
<dbReference type="PANTHER" id="PTHR35800:SF1">
    <property type="entry name" value="RNA-BINDING PROTEIN KHPB"/>
    <property type="match status" value="1"/>
</dbReference>
<feature type="compositionally biased region" description="Basic and acidic residues" evidence="7">
    <location>
        <begin position="243"/>
        <end position="264"/>
    </location>
</feature>
<dbReference type="PANTHER" id="PTHR35800">
    <property type="entry name" value="PROTEIN JAG"/>
    <property type="match status" value="1"/>
</dbReference>
<dbReference type="InterPro" id="IPR038008">
    <property type="entry name" value="Jag_KH"/>
</dbReference>
<dbReference type="SMART" id="SM00393">
    <property type="entry name" value="R3H"/>
    <property type="match status" value="1"/>
</dbReference>
<dbReference type="CDD" id="cd02414">
    <property type="entry name" value="KH-II_Jag"/>
    <property type="match status" value="1"/>
</dbReference>
<evidence type="ECO:0000313" key="9">
    <source>
        <dbReference type="EMBL" id="MBC8570646.1"/>
    </source>
</evidence>
<dbReference type="HAMAP" id="MF_00867">
    <property type="entry name" value="KhpB"/>
    <property type="match status" value="1"/>
</dbReference>
<comment type="similarity">
    <text evidence="6">Belongs to the KhpB RNA-binding protein family.</text>
</comment>
<dbReference type="Pfam" id="PF01424">
    <property type="entry name" value="R3H"/>
    <property type="match status" value="1"/>
</dbReference>
<sequence>MQKVVREIEMTGRTVDEAVTLACESLGVERDDVEIEIIDLPKKGFFGLKNTPAKVKVTHKASKSQLAVDYVTEVLGHMGLTNVKIDVKEEEESATLVLEGEGLGLIIGRRGETLDALQYLAGLVANRGEGSYFRITLDSGNYREKREKTLEQLALKIANTAVKTGRSTTLEPMNPYERRIIHSAVQQVEGATSSSIGEEPNRRVVISSKNPRPPRYNNNRDRGPRTDRGGDRGGRGGYNKRPYNKEGRPPRRDNRDGRPPRENRTVTPDPNKVRANPPKEAEGAPLFGKITLDD</sequence>
<dbReference type="SUPFAM" id="SSF82708">
    <property type="entry name" value="R3H domain"/>
    <property type="match status" value="1"/>
</dbReference>
<dbReference type="Gene3D" id="3.30.30.80">
    <property type="entry name" value="probable RNA-binding protein from clostridium symbiosum atcc 14940"/>
    <property type="match status" value="1"/>
</dbReference>
<dbReference type="GO" id="GO:0005737">
    <property type="term" value="C:cytoplasm"/>
    <property type="evidence" value="ECO:0007669"/>
    <property type="project" value="UniProtKB-SubCell"/>
</dbReference>
<comment type="subcellular location">
    <subcellularLocation>
        <location evidence="6">Cytoplasm</location>
    </subcellularLocation>
</comment>
<keyword evidence="5 6" id="KW-0961">Cell wall biogenesis/degradation</keyword>
<dbReference type="InterPro" id="IPR032782">
    <property type="entry name" value="KhpB_N"/>
</dbReference>
<dbReference type="Proteomes" id="UP000660861">
    <property type="component" value="Unassembled WGS sequence"/>
</dbReference>
<dbReference type="GO" id="GO:0008360">
    <property type="term" value="P:regulation of cell shape"/>
    <property type="evidence" value="ECO:0007669"/>
    <property type="project" value="UniProtKB-KW"/>
</dbReference>
<organism evidence="9 10">
    <name type="scientific">Zongyangia hominis</name>
    <dbReference type="NCBI Taxonomy" id="2763677"/>
    <lineage>
        <taxon>Bacteria</taxon>
        <taxon>Bacillati</taxon>
        <taxon>Bacillota</taxon>
        <taxon>Clostridia</taxon>
        <taxon>Eubacteriales</taxon>
        <taxon>Oscillospiraceae</taxon>
        <taxon>Zongyangia</taxon>
    </lineage>
</organism>
<keyword evidence="4 6" id="KW-0143">Chaperone</keyword>
<feature type="domain" description="R3H" evidence="8">
    <location>
        <begin position="144"/>
        <end position="210"/>
    </location>
</feature>
<dbReference type="Pfam" id="PF13083">
    <property type="entry name" value="KH_KhpA-B"/>
    <property type="match status" value="1"/>
</dbReference>
<dbReference type="CDD" id="cd02644">
    <property type="entry name" value="R3H_jag"/>
    <property type="match status" value="1"/>
</dbReference>
<gene>
    <name evidence="6" type="primary">khpB</name>
    <name evidence="6" type="synonym">eloR</name>
    <name evidence="9" type="ORF">H8709_07345</name>
</gene>
<dbReference type="SMART" id="SM01245">
    <property type="entry name" value="Jag_N"/>
    <property type="match status" value="1"/>
</dbReference>
<feature type="compositionally biased region" description="Basic and acidic residues" evidence="7">
    <location>
        <begin position="218"/>
        <end position="234"/>
    </location>
</feature>
<evidence type="ECO:0000256" key="1">
    <source>
        <dbReference type="ARBA" id="ARBA00022490"/>
    </source>
</evidence>
<dbReference type="InterPro" id="IPR038247">
    <property type="entry name" value="Jag_N_dom_sf"/>
</dbReference>
<comment type="subunit">
    <text evidence="6">Forms a complex with KhpA.</text>
</comment>
<dbReference type="InterPro" id="IPR001374">
    <property type="entry name" value="R3H_dom"/>
</dbReference>
<evidence type="ECO:0000259" key="8">
    <source>
        <dbReference type="PROSITE" id="PS51061"/>
    </source>
</evidence>
<dbReference type="AlphaFoldDB" id="A0A926IAX1"/>
<dbReference type="GO" id="GO:0009252">
    <property type="term" value="P:peptidoglycan biosynthetic process"/>
    <property type="evidence" value="ECO:0007669"/>
    <property type="project" value="UniProtKB-UniRule"/>
</dbReference>
<evidence type="ECO:0000256" key="5">
    <source>
        <dbReference type="ARBA" id="ARBA00023316"/>
    </source>
</evidence>
<dbReference type="EMBL" id="JACRTC010000004">
    <property type="protein sequence ID" value="MBC8570646.1"/>
    <property type="molecule type" value="Genomic_DNA"/>
</dbReference>
<protein>
    <recommendedName>
        <fullName evidence="6">RNA-binding protein KhpB</fullName>
    </recommendedName>
    <alternativeName>
        <fullName evidence="6">RNA-binding protein EloR</fullName>
    </alternativeName>
</protein>
<dbReference type="PROSITE" id="PS51061">
    <property type="entry name" value="R3H"/>
    <property type="match status" value="1"/>
</dbReference>
<comment type="domain">
    <text evidence="6">Has an N-terminal Jag-N domain and 2 RNA-binding domains (KH and R3H).</text>
</comment>
<evidence type="ECO:0000256" key="7">
    <source>
        <dbReference type="SAM" id="MobiDB-lite"/>
    </source>
</evidence>
<comment type="function">
    <text evidence="6">A probable RNA chaperone. Forms a complex with KhpA which binds to cellular RNA and controls its expression. Plays a role in peptidoglycan (PG) homeostasis and cell length regulation.</text>
</comment>
<name>A0A926IAX1_9FIRM</name>
<proteinExistence type="inferred from homology"/>
<feature type="region of interest" description="Disordered" evidence="7">
    <location>
        <begin position="187"/>
        <end position="294"/>
    </location>
</feature>
<dbReference type="GO" id="GO:0071555">
    <property type="term" value="P:cell wall organization"/>
    <property type="evidence" value="ECO:0007669"/>
    <property type="project" value="UniProtKB-KW"/>
</dbReference>
<accession>A0A926IAX1</accession>
<dbReference type="GO" id="GO:0003723">
    <property type="term" value="F:RNA binding"/>
    <property type="evidence" value="ECO:0007669"/>
    <property type="project" value="UniProtKB-UniRule"/>
</dbReference>
<keyword evidence="10" id="KW-1185">Reference proteome</keyword>
<dbReference type="Pfam" id="PF14804">
    <property type="entry name" value="Jag_N"/>
    <property type="match status" value="1"/>
</dbReference>
<dbReference type="InterPro" id="IPR036867">
    <property type="entry name" value="R3H_dom_sf"/>
</dbReference>